<feature type="transmembrane region" description="Helical" evidence="1">
    <location>
        <begin position="65"/>
        <end position="87"/>
    </location>
</feature>
<evidence type="ECO:0000313" key="2">
    <source>
        <dbReference type="EMBL" id="KUG02835.1"/>
    </source>
</evidence>
<feature type="transmembrane region" description="Helical" evidence="1">
    <location>
        <begin position="40"/>
        <end position="59"/>
    </location>
</feature>
<organism evidence="2">
    <name type="scientific">hydrocarbon metagenome</name>
    <dbReference type="NCBI Taxonomy" id="938273"/>
    <lineage>
        <taxon>unclassified sequences</taxon>
        <taxon>metagenomes</taxon>
        <taxon>ecological metagenomes</taxon>
    </lineage>
</organism>
<sequence>MFDLMPLNTEIKTILFLVGMIILSLIFYRSSDRLKPKPSWTQYAAGTLLLIYTTAGGVYGFLWPALAGLILAFFLYYPFRLLLMVLVDSIQKNAYDVFNIPDEEFRKLDVDTQVSMLNNRIRYYRKATIRIQTLRGFALMAFIISLVILGLGLLVLRKIEYPDILLLLANMLLFLLLFDIAPRNRGVFFNFLKKYVFSQEIIRVSNHYEQQLQESNSEIKAIEQGYYMTTKKQIMNRLKY</sequence>
<feature type="transmembrane region" description="Helical" evidence="1">
    <location>
        <begin position="161"/>
        <end position="181"/>
    </location>
</feature>
<accession>A0A0W8E3D5</accession>
<keyword evidence="1" id="KW-1133">Transmembrane helix</keyword>
<name>A0A0W8E3D5_9ZZZZ</name>
<comment type="caution">
    <text evidence="2">The sequence shown here is derived from an EMBL/GenBank/DDBJ whole genome shotgun (WGS) entry which is preliminary data.</text>
</comment>
<feature type="transmembrane region" description="Helical" evidence="1">
    <location>
        <begin position="12"/>
        <end position="28"/>
    </location>
</feature>
<dbReference type="AlphaFoldDB" id="A0A0W8E3D5"/>
<reference evidence="2" key="1">
    <citation type="journal article" date="2015" name="Proc. Natl. Acad. Sci. U.S.A.">
        <title>Networks of energetic and metabolic interactions define dynamics in microbial communities.</title>
        <authorList>
            <person name="Embree M."/>
            <person name="Liu J.K."/>
            <person name="Al-Bassam M.M."/>
            <person name="Zengler K."/>
        </authorList>
    </citation>
    <scope>NUCLEOTIDE SEQUENCE</scope>
</reference>
<evidence type="ECO:0000256" key="1">
    <source>
        <dbReference type="SAM" id="Phobius"/>
    </source>
</evidence>
<protein>
    <submittedName>
        <fullName evidence="2">Uncharacterized protein</fullName>
    </submittedName>
</protein>
<proteinExistence type="predicted"/>
<keyword evidence="1" id="KW-0472">Membrane</keyword>
<feature type="transmembrane region" description="Helical" evidence="1">
    <location>
        <begin position="134"/>
        <end position="155"/>
    </location>
</feature>
<gene>
    <name evidence="2" type="ORF">ASZ90_019768</name>
</gene>
<dbReference type="EMBL" id="LNQE01001907">
    <property type="protein sequence ID" value="KUG02835.1"/>
    <property type="molecule type" value="Genomic_DNA"/>
</dbReference>
<keyword evidence="1" id="KW-0812">Transmembrane</keyword>